<sequence>MSIRFIRITVIVTATITFQFNLTIRPCFRAQALDRSIATTVTSLQCFPTLQCFPDATVPPLQYLLLGFDQKKSTAAEFDQKSQQPAEFDQKSQQPAEFDQKKNNTQVQAAGQKLCSNTIPVMTRSLSICSWIMAEEGKTKIEKFDGQNFGWWRMQITDLLIQKDLDLVLEPPPTPMTPVWLALDKKAKSTIRLALSMNVAYNILEETTARGIMNALANMHEKPSAANKVFLIRELVNTRMKEGSSVTDHINVFNSHLRRLSSVNFKIDDELQACLLLSSLPDSWSGTITAVTGSVDVLTFNKVRDLILNEDSRRRSTGESSNSLLSTESRGRKSERGKNRGRSKSRKRGQSKPRADIECWNCKEKGHFRNQCPKPPTVKKEVNNVTVEKQDDEESEDETLICCVESSVESWIMDSGASFHAVSCPDMVRNLRTCNHGRVRLADDQILDITGIGDVDLKTSLGTNWTLENVRVIPNLRRKLISVGQLDDLGYDVTFGGGQWKVVKGNMVIAKGKKRGTLYMVEVPASGINAVTSGSSPSSLWHQRLGHMSEKGMKMLVAKGKLPEIKRVESEFCEPCVLGKKKVSFVKTGKALKAQKLELIHSDVFGPTPVPSLGGSRYYVTFIDDATRKSSLISVLNMAFG</sequence>
<organism evidence="1 2">
    <name type="scientific">Smallanthus sonchifolius</name>
    <dbReference type="NCBI Taxonomy" id="185202"/>
    <lineage>
        <taxon>Eukaryota</taxon>
        <taxon>Viridiplantae</taxon>
        <taxon>Streptophyta</taxon>
        <taxon>Embryophyta</taxon>
        <taxon>Tracheophyta</taxon>
        <taxon>Spermatophyta</taxon>
        <taxon>Magnoliopsida</taxon>
        <taxon>eudicotyledons</taxon>
        <taxon>Gunneridae</taxon>
        <taxon>Pentapetalae</taxon>
        <taxon>asterids</taxon>
        <taxon>campanulids</taxon>
        <taxon>Asterales</taxon>
        <taxon>Asteraceae</taxon>
        <taxon>Asteroideae</taxon>
        <taxon>Heliantheae alliance</taxon>
        <taxon>Millerieae</taxon>
        <taxon>Smallanthus</taxon>
    </lineage>
</organism>
<comment type="caution">
    <text evidence="1">The sequence shown here is derived from an EMBL/GenBank/DDBJ whole genome shotgun (WGS) entry which is preliminary data.</text>
</comment>
<proteinExistence type="predicted"/>
<dbReference type="EMBL" id="CM042031">
    <property type="protein sequence ID" value="KAI3784421.1"/>
    <property type="molecule type" value="Genomic_DNA"/>
</dbReference>
<gene>
    <name evidence="1" type="ORF">L1987_43520</name>
</gene>
<evidence type="ECO:0000313" key="2">
    <source>
        <dbReference type="Proteomes" id="UP001056120"/>
    </source>
</evidence>
<reference evidence="2" key="1">
    <citation type="journal article" date="2022" name="Mol. Ecol. Resour.">
        <title>The genomes of chicory, endive, great burdock and yacon provide insights into Asteraceae palaeo-polyploidization history and plant inulin production.</title>
        <authorList>
            <person name="Fan W."/>
            <person name="Wang S."/>
            <person name="Wang H."/>
            <person name="Wang A."/>
            <person name="Jiang F."/>
            <person name="Liu H."/>
            <person name="Zhao H."/>
            <person name="Xu D."/>
            <person name="Zhang Y."/>
        </authorList>
    </citation>
    <scope>NUCLEOTIDE SEQUENCE [LARGE SCALE GENOMIC DNA]</scope>
    <source>
        <strain evidence="2">cv. Yunnan</strain>
    </source>
</reference>
<protein>
    <submittedName>
        <fullName evidence="1">Uncharacterized protein</fullName>
    </submittedName>
</protein>
<accession>A0ACB9GN32</accession>
<evidence type="ECO:0000313" key="1">
    <source>
        <dbReference type="EMBL" id="KAI3784421.1"/>
    </source>
</evidence>
<name>A0ACB9GN32_9ASTR</name>
<dbReference type="Proteomes" id="UP001056120">
    <property type="component" value="Linkage Group LG14"/>
</dbReference>
<keyword evidence="2" id="KW-1185">Reference proteome</keyword>
<reference evidence="1 2" key="2">
    <citation type="journal article" date="2022" name="Mol. Ecol. Resour.">
        <title>The genomes of chicory, endive, great burdock and yacon provide insights into Asteraceae paleo-polyploidization history and plant inulin production.</title>
        <authorList>
            <person name="Fan W."/>
            <person name="Wang S."/>
            <person name="Wang H."/>
            <person name="Wang A."/>
            <person name="Jiang F."/>
            <person name="Liu H."/>
            <person name="Zhao H."/>
            <person name="Xu D."/>
            <person name="Zhang Y."/>
        </authorList>
    </citation>
    <scope>NUCLEOTIDE SEQUENCE [LARGE SCALE GENOMIC DNA]</scope>
    <source>
        <strain evidence="2">cv. Yunnan</strain>
        <tissue evidence="1">Leaves</tissue>
    </source>
</reference>